<gene>
    <name evidence="7" type="ORF">THASP1DRAFT_23846</name>
</gene>
<evidence type="ECO:0000256" key="4">
    <source>
        <dbReference type="PROSITE-ProRule" id="PRU00091"/>
    </source>
</evidence>
<evidence type="ECO:0000256" key="2">
    <source>
        <dbReference type="ARBA" id="ARBA00022771"/>
    </source>
</evidence>
<evidence type="ECO:0000256" key="3">
    <source>
        <dbReference type="ARBA" id="ARBA00022833"/>
    </source>
</evidence>
<evidence type="ECO:0000259" key="6">
    <source>
        <dbReference type="PROSITE" id="PS50178"/>
    </source>
</evidence>
<accession>A0A4P9XRG5</accession>
<feature type="compositionally biased region" description="Low complexity" evidence="5">
    <location>
        <begin position="90"/>
        <end position="105"/>
    </location>
</feature>
<protein>
    <recommendedName>
        <fullName evidence="6">FYVE-type domain-containing protein</fullName>
    </recommendedName>
</protein>
<feature type="region of interest" description="Disordered" evidence="5">
    <location>
        <begin position="1"/>
        <end position="42"/>
    </location>
</feature>
<dbReference type="CDD" id="cd15760">
    <property type="entry name" value="FYVE_scVPS27p_like"/>
    <property type="match status" value="1"/>
</dbReference>
<reference evidence="8" key="1">
    <citation type="journal article" date="2018" name="Nat. Microbiol.">
        <title>Leveraging single-cell genomics to expand the fungal tree of life.</title>
        <authorList>
            <person name="Ahrendt S.R."/>
            <person name="Quandt C.A."/>
            <person name="Ciobanu D."/>
            <person name="Clum A."/>
            <person name="Salamov A."/>
            <person name="Andreopoulos B."/>
            <person name="Cheng J.F."/>
            <person name="Woyke T."/>
            <person name="Pelin A."/>
            <person name="Henrissat B."/>
            <person name="Reynolds N.K."/>
            <person name="Benny G.L."/>
            <person name="Smith M.E."/>
            <person name="James T.Y."/>
            <person name="Grigoriev I.V."/>
        </authorList>
    </citation>
    <scope>NUCLEOTIDE SEQUENCE [LARGE SCALE GENOMIC DNA]</scope>
    <source>
        <strain evidence="8">RSA 1356</strain>
    </source>
</reference>
<organism evidence="7 8">
    <name type="scientific">Thamnocephalis sphaerospora</name>
    <dbReference type="NCBI Taxonomy" id="78915"/>
    <lineage>
        <taxon>Eukaryota</taxon>
        <taxon>Fungi</taxon>
        <taxon>Fungi incertae sedis</taxon>
        <taxon>Zoopagomycota</taxon>
        <taxon>Zoopagomycotina</taxon>
        <taxon>Zoopagomycetes</taxon>
        <taxon>Zoopagales</taxon>
        <taxon>Sigmoideomycetaceae</taxon>
        <taxon>Thamnocephalis</taxon>
    </lineage>
</organism>
<evidence type="ECO:0000313" key="8">
    <source>
        <dbReference type="Proteomes" id="UP000271241"/>
    </source>
</evidence>
<feature type="compositionally biased region" description="Polar residues" evidence="5">
    <location>
        <begin position="253"/>
        <end position="275"/>
    </location>
</feature>
<dbReference type="EMBL" id="KZ992637">
    <property type="protein sequence ID" value="RKP08101.1"/>
    <property type="molecule type" value="Genomic_DNA"/>
</dbReference>
<dbReference type="InterPro" id="IPR000306">
    <property type="entry name" value="Znf_FYVE"/>
</dbReference>
<dbReference type="InterPro" id="IPR013083">
    <property type="entry name" value="Znf_RING/FYVE/PHD"/>
</dbReference>
<feature type="compositionally biased region" description="Polar residues" evidence="5">
    <location>
        <begin position="106"/>
        <end position="115"/>
    </location>
</feature>
<feature type="region of interest" description="Disordered" evidence="5">
    <location>
        <begin position="79"/>
        <end position="122"/>
    </location>
</feature>
<feature type="domain" description="FYVE-type" evidence="6">
    <location>
        <begin position="160"/>
        <end position="224"/>
    </location>
</feature>
<keyword evidence="2 4" id="KW-0863">Zinc-finger</keyword>
<keyword evidence="1" id="KW-0479">Metal-binding</keyword>
<sequence length="331" mass="35162">MDVYALTRKERPRNPSMAPINTSTHDASPLQQPQSARTVTSASSWVSTASSLSSHMSAPKTVRTLSHGHDRLANAPVINAGLTNTSNGGRSAQTRQSWSSSSASSMHNARFSTGSAGRVRPGSLIGKSVSAGRVATPGVDRSWGDVTGLPTRLHWKPDDQADRCATLTCQKPFTLFERRHHCRRCGEIFCAACSANLLPLDQDAEYHPAGVMSRACNRCMGEAQRTVAERNRSAHGAHPEMAASGWRGEAHVASSNLSAASSPGASTDSTLTAGGSSSGDRDRMMLRTPDQAGRPMASKTMAINANSRAAAHDASLNPIPSVPQDWTWSTF</sequence>
<keyword evidence="8" id="KW-1185">Reference proteome</keyword>
<dbReference type="Pfam" id="PF01363">
    <property type="entry name" value="FYVE"/>
    <property type="match status" value="1"/>
</dbReference>
<dbReference type="AlphaFoldDB" id="A0A4P9XRG5"/>
<proteinExistence type="predicted"/>
<dbReference type="GO" id="GO:0008270">
    <property type="term" value="F:zinc ion binding"/>
    <property type="evidence" value="ECO:0007669"/>
    <property type="project" value="UniProtKB-KW"/>
</dbReference>
<evidence type="ECO:0000313" key="7">
    <source>
        <dbReference type="EMBL" id="RKP08101.1"/>
    </source>
</evidence>
<dbReference type="PANTHER" id="PTHR23164">
    <property type="entry name" value="EARLY ENDOSOME ANTIGEN 1"/>
    <property type="match status" value="1"/>
</dbReference>
<dbReference type="STRING" id="78915.A0A4P9XRG5"/>
<dbReference type="Gene3D" id="3.30.40.10">
    <property type="entry name" value="Zinc/RING finger domain, C3HC4 (zinc finger)"/>
    <property type="match status" value="1"/>
</dbReference>
<dbReference type="InterPro" id="IPR017455">
    <property type="entry name" value="Znf_FYVE-rel"/>
</dbReference>
<dbReference type="Proteomes" id="UP000271241">
    <property type="component" value="Unassembled WGS sequence"/>
</dbReference>
<dbReference type="PANTHER" id="PTHR23164:SF30">
    <property type="entry name" value="EARLY ENDOSOME ANTIGEN 1"/>
    <property type="match status" value="1"/>
</dbReference>
<dbReference type="SUPFAM" id="SSF57903">
    <property type="entry name" value="FYVE/PHD zinc finger"/>
    <property type="match status" value="1"/>
</dbReference>
<keyword evidence="3" id="KW-0862">Zinc</keyword>
<dbReference type="InterPro" id="IPR011011">
    <property type="entry name" value="Znf_FYVE_PHD"/>
</dbReference>
<dbReference type="PROSITE" id="PS50178">
    <property type="entry name" value="ZF_FYVE"/>
    <property type="match status" value="1"/>
</dbReference>
<evidence type="ECO:0000256" key="5">
    <source>
        <dbReference type="SAM" id="MobiDB-lite"/>
    </source>
</evidence>
<dbReference type="OrthoDB" id="10018316at2759"/>
<feature type="region of interest" description="Disordered" evidence="5">
    <location>
        <begin position="247"/>
        <end position="331"/>
    </location>
</feature>
<feature type="compositionally biased region" description="Polar residues" evidence="5">
    <location>
        <begin position="19"/>
        <end position="34"/>
    </location>
</feature>
<dbReference type="SMART" id="SM00064">
    <property type="entry name" value="FYVE"/>
    <property type="match status" value="1"/>
</dbReference>
<name>A0A4P9XRG5_9FUNG</name>
<evidence type="ECO:0000256" key="1">
    <source>
        <dbReference type="ARBA" id="ARBA00022723"/>
    </source>
</evidence>